<keyword evidence="3" id="KW-1185">Reference proteome</keyword>
<evidence type="ECO:0000313" key="2">
    <source>
        <dbReference type="EMBL" id="KAK9733809.1"/>
    </source>
</evidence>
<evidence type="ECO:0000256" key="1">
    <source>
        <dbReference type="SAM" id="SignalP"/>
    </source>
</evidence>
<feature type="signal peptide" evidence="1">
    <location>
        <begin position="1"/>
        <end position="25"/>
    </location>
</feature>
<dbReference type="Proteomes" id="UP001443914">
    <property type="component" value="Unassembled WGS sequence"/>
</dbReference>
<evidence type="ECO:0000313" key="3">
    <source>
        <dbReference type="Proteomes" id="UP001443914"/>
    </source>
</evidence>
<feature type="chain" id="PRO_5043373905" evidence="1">
    <location>
        <begin position="26"/>
        <end position="243"/>
    </location>
</feature>
<gene>
    <name evidence="2" type="ORF">RND81_04G093700</name>
</gene>
<reference evidence="2" key="1">
    <citation type="submission" date="2024-03" db="EMBL/GenBank/DDBJ databases">
        <title>WGS assembly of Saponaria officinalis var. Norfolk2.</title>
        <authorList>
            <person name="Jenkins J."/>
            <person name="Shu S."/>
            <person name="Grimwood J."/>
            <person name="Barry K."/>
            <person name="Goodstein D."/>
            <person name="Schmutz J."/>
            <person name="Leebens-Mack J."/>
            <person name="Osbourn A."/>
        </authorList>
    </citation>
    <scope>NUCLEOTIDE SEQUENCE [LARGE SCALE GENOMIC DNA]</scope>
    <source>
        <strain evidence="2">JIC</strain>
    </source>
</reference>
<dbReference type="EMBL" id="JBDFQZ010000004">
    <property type="protein sequence ID" value="KAK9733809.1"/>
    <property type="molecule type" value="Genomic_DNA"/>
</dbReference>
<keyword evidence="1" id="KW-0732">Signal</keyword>
<sequence>MISKRAVLLVAPLLVCLICLPLMHSTHVPKSVKSREGKMLSFTNNIILSLEIWANLLCHKNAEFSFDLTRFTPITEFKEINSESENDLSSSIRYIPFSKIPEPTILLSLNKLKQPFPKVTEKPILSSLDNEIKLRDIDGTKIVSSKSNLKPLLNSKLKHPIASMDASDLFPMSRFLSFLLIVRVELKPCNELETCTLAPESSHQVLESTLMKLDSKHTKEEYIPFFSNHSLRFGHSFMKCPSL</sequence>
<comment type="caution">
    <text evidence="2">The sequence shown here is derived from an EMBL/GenBank/DDBJ whole genome shotgun (WGS) entry which is preliminary data.</text>
</comment>
<protein>
    <submittedName>
        <fullName evidence="2">Uncharacterized protein</fullName>
    </submittedName>
</protein>
<proteinExistence type="predicted"/>
<dbReference type="AlphaFoldDB" id="A0AAW1LG63"/>
<organism evidence="2 3">
    <name type="scientific">Saponaria officinalis</name>
    <name type="common">Common soapwort</name>
    <name type="synonym">Lychnis saponaria</name>
    <dbReference type="NCBI Taxonomy" id="3572"/>
    <lineage>
        <taxon>Eukaryota</taxon>
        <taxon>Viridiplantae</taxon>
        <taxon>Streptophyta</taxon>
        <taxon>Embryophyta</taxon>
        <taxon>Tracheophyta</taxon>
        <taxon>Spermatophyta</taxon>
        <taxon>Magnoliopsida</taxon>
        <taxon>eudicotyledons</taxon>
        <taxon>Gunneridae</taxon>
        <taxon>Pentapetalae</taxon>
        <taxon>Caryophyllales</taxon>
        <taxon>Caryophyllaceae</taxon>
        <taxon>Caryophylleae</taxon>
        <taxon>Saponaria</taxon>
    </lineage>
</organism>
<name>A0AAW1LG63_SAPOF</name>
<accession>A0AAW1LG63</accession>